<evidence type="ECO:0000313" key="2">
    <source>
        <dbReference type="Proteomes" id="UP001207468"/>
    </source>
</evidence>
<dbReference type="Proteomes" id="UP001207468">
    <property type="component" value="Unassembled WGS sequence"/>
</dbReference>
<evidence type="ECO:0000313" key="1">
    <source>
        <dbReference type="EMBL" id="KAI9513386.1"/>
    </source>
</evidence>
<organism evidence="1 2">
    <name type="scientific">Russula earlei</name>
    <dbReference type="NCBI Taxonomy" id="71964"/>
    <lineage>
        <taxon>Eukaryota</taxon>
        <taxon>Fungi</taxon>
        <taxon>Dikarya</taxon>
        <taxon>Basidiomycota</taxon>
        <taxon>Agaricomycotina</taxon>
        <taxon>Agaricomycetes</taxon>
        <taxon>Russulales</taxon>
        <taxon>Russulaceae</taxon>
        <taxon>Russula</taxon>
    </lineage>
</organism>
<keyword evidence="2" id="KW-1185">Reference proteome</keyword>
<sequence length="799" mass="86115">MRVRTLEIRWHDSKPISTCDFQPVFFKKARPVQDKAFAGQSYRLATGGEDNHVRIWMVYPNITPPSLVEAASSDAANPPAPRPPRVEYLATLSRHSAPVNVVRFSPNGELIASAGDDGMIIIWTQSNSPSQTAPYGSDLGADDLQFEKEYWKPRTTFRCTTMQVYDLAWSPTGEYIISGSTDNVARIFLVSEGNHIRTSAEIDGIHHSLGKCVSEIAEHNHYVQGVAWDPLNEYIATQSSDRSMHVYSVSTKSGSFEVHAVGKNSRIAHHHTRTPSSHSRPRMFRRESTASDTESVVTTLSEQIRDEGLPSFFSGGSQHQNVPLTPATSIPNTPSQSMFPPPPMDKPSSRRSSFSGSNAPSSPALYSRYARSPSPLPALPAIRTSLPSPSTWSSVRLYGDEGFTNFFRRLTFSPDGGLLMTPAGQFEDPSVVPGTSRASSGNKTEEARGRKGHPDAANSNSGSSVYIYSRANFARPPVAQLPGHKKASVAVRFSPILYELRPGVFGLDGPIDTKYVVVEKGREMAINVDVGGTPAPAPNTPALSVSNEIAHISSPSKPTLLAPLALPAIAPSLSTSLTLPSPVLSATDSVRASSPPVSKPSTPAPPASTASVFALPYRMLFAVATMDSIAIHDTQQAGPICLLTKLHYDEFTDMSWSPDGQSLMLSSRDGYCTIVVFDEILAAHHVQQQTLQFQSIAHNHSIPLTSSSTLTPSTTPALSTISLPPSLSPRISSKRPLTPARNVVPENDPLTLPESGGLLASAGETTPATPVDNEEQEKAPEPPKKKRRVVLTRIGDVGS</sequence>
<dbReference type="EMBL" id="JAGFNK010000001">
    <property type="protein sequence ID" value="KAI9513386.1"/>
    <property type="molecule type" value="Genomic_DNA"/>
</dbReference>
<name>A0ACC0UNY8_9AGAM</name>
<proteinExistence type="predicted"/>
<gene>
    <name evidence="1" type="ORF">F5148DRAFT_2383</name>
</gene>
<accession>A0ACC0UNY8</accession>
<comment type="caution">
    <text evidence="1">The sequence shown here is derived from an EMBL/GenBank/DDBJ whole genome shotgun (WGS) entry which is preliminary data.</text>
</comment>
<reference evidence="1" key="1">
    <citation type="submission" date="2021-03" db="EMBL/GenBank/DDBJ databases">
        <title>Evolutionary priming and transition to the ectomycorrhizal habit in an iconic lineage of mushroom-forming fungi: is preadaptation a requirement?</title>
        <authorList>
            <consortium name="DOE Joint Genome Institute"/>
            <person name="Looney B.P."/>
            <person name="Miyauchi S."/>
            <person name="Morin E."/>
            <person name="Drula E."/>
            <person name="Courty P.E."/>
            <person name="Chicoki N."/>
            <person name="Fauchery L."/>
            <person name="Kohler A."/>
            <person name="Kuo A."/>
            <person name="LaButti K."/>
            <person name="Pangilinan J."/>
            <person name="Lipzen A."/>
            <person name="Riley R."/>
            <person name="Andreopoulos W."/>
            <person name="He G."/>
            <person name="Johnson J."/>
            <person name="Barry K.W."/>
            <person name="Grigoriev I.V."/>
            <person name="Nagy L."/>
            <person name="Hibbett D."/>
            <person name="Henrissat B."/>
            <person name="Matheny P.B."/>
            <person name="Labbe J."/>
            <person name="Martin A.F."/>
        </authorList>
    </citation>
    <scope>NUCLEOTIDE SEQUENCE</scope>
    <source>
        <strain evidence="1">BPL698</strain>
    </source>
</reference>
<protein>
    <submittedName>
        <fullName evidence="1">WD40 repeat-like protein</fullName>
    </submittedName>
</protein>